<sequence>MTSSLKTGPSTTAPGLQALAVPGVCLLIGFLGYVSQLLFYTAPDLAPGPLRTPESVIFNLLLACLWWTYYKACTVEPGRYPPPNPHDPTPSAESEKYRPASTTTTATTTTTTTETTTTITTTLRWCKKCRAPKPLRAHHCRHCGRCIPKMDHHCPWTGNCVSMQTFPYFLRFLVFTNLSLWVLGSFVWERMAMIWSDRHLPAYLGPTLPHLVLLTAVSLVGSGTAIALGLLLFTTARGWVLNATMIEDWEVERHEAVLARQQRHDREDDSESDDDDDNNGKPRSRRQAFWQDTDPIIPRVEYPYDIGVFANMAQGMGTRNALKWFLPWAGGPVVDASGRGRGWGWEWEENGFNSRAGMWPPPDPEKLRRSARGVWPAAEKYAAAVAAASSTALSGEETKAAFAARQQADLIRRGHQRPAPAGPIHGEDNDDIMAELEEQPDNDEDYDDYDSDGGDGGAGQAWKDSESNTLWDYGVDEDAEEEDDARPFAARLQKVEEEQRVIELDDDDDDDEVPLAELIRRRKVRTTDGGED</sequence>
<keyword evidence="9 11" id="KW-0012">Acyltransferase</keyword>
<comment type="caution">
    <text evidence="15">The sequence shown here is derived from an EMBL/GenBank/DDBJ whole genome shotgun (WGS) entry which is preliminary data.</text>
</comment>
<dbReference type="EC" id="2.3.1.225" evidence="11"/>
<evidence type="ECO:0000256" key="3">
    <source>
        <dbReference type="ARBA" id="ARBA00022692"/>
    </source>
</evidence>
<feature type="transmembrane region" description="Helical" evidence="11 12">
    <location>
        <begin position="208"/>
        <end position="233"/>
    </location>
</feature>
<proteinExistence type="inferred from homology"/>
<dbReference type="GO" id="GO:0005789">
    <property type="term" value="C:endoplasmic reticulum membrane"/>
    <property type="evidence" value="ECO:0007669"/>
    <property type="project" value="UniProtKB-SubCell"/>
</dbReference>
<feature type="compositionally biased region" description="Acidic residues" evidence="13">
    <location>
        <begin position="438"/>
        <end position="453"/>
    </location>
</feature>
<evidence type="ECO:0000256" key="10">
    <source>
        <dbReference type="ARBA" id="ARBA00048048"/>
    </source>
</evidence>
<evidence type="ECO:0000256" key="13">
    <source>
        <dbReference type="SAM" id="MobiDB-lite"/>
    </source>
</evidence>
<evidence type="ECO:0000313" key="15">
    <source>
        <dbReference type="EMBL" id="KAK3383053.1"/>
    </source>
</evidence>
<comment type="caution">
    <text evidence="11">Lacks conserved residue(s) required for the propagation of feature annotation.</text>
</comment>
<comment type="similarity">
    <text evidence="11">Belongs to the DHHC palmitoyltransferase family. PFA4 subfamily.</text>
</comment>
<dbReference type="Pfam" id="PF01529">
    <property type="entry name" value="DHHC"/>
    <property type="match status" value="1"/>
</dbReference>
<evidence type="ECO:0000256" key="2">
    <source>
        <dbReference type="ARBA" id="ARBA00022679"/>
    </source>
</evidence>
<keyword evidence="7 11" id="KW-0564">Palmitate</keyword>
<feature type="transmembrane region" description="Helical" evidence="11 12">
    <location>
        <begin position="168"/>
        <end position="188"/>
    </location>
</feature>
<evidence type="ECO:0000256" key="11">
    <source>
        <dbReference type="HAMAP-Rule" id="MF_03199"/>
    </source>
</evidence>
<dbReference type="GO" id="GO:0019706">
    <property type="term" value="F:protein-cysteine S-palmitoyltransferase activity"/>
    <property type="evidence" value="ECO:0007669"/>
    <property type="project" value="UniProtKB-UniRule"/>
</dbReference>
<dbReference type="EMBL" id="JAULSN010000001">
    <property type="protein sequence ID" value="KAK3383053.1"/>
    <property type="molecule type" value="Genomic_DNA"/>
</dbReference>
<dbReference type="HAMAP" id="MF_03199">
    <property type="entry name" value="DHHC_PAT_PFA4"/>
    <property type="match status" value="1"/>
</dbReference>
<keyword evidence="16" id="KW-1185">Reference proteome</keyword>
<comment type="subcellular location">
    <subcellularLocation>
        <location evidence="11">Endoplasmic reticulum membrane</location>
        <topology evidence="11">Multi-pass membrane protein</topology>
    </subcellularLocation>
    <subcellularLocation>
        <location evidence="1">Membrane</location>
        <topology evidence="1">Multi-pass membrane protein</topology>
    </subcellularLocation>
</comment>
<dbReference type="InterPro" id="IPR039859">
    <property type="entry name" value="PFA4/ZDH16/20/ERF2-like"/>
</dbReference>
<evidence type="ECO:0000259" key="14">
    <source>
        <dbReference type="Pfam" id="PF01529"/>
    </source>
</evidence>
<feature type="region of interest" description="Disordered" evidence="13">
    <location>
        <begin position="438"/>
        <end position="485"/>
    </location>
</feature>
<name>A0AAE0NK93_9PEZI</name>
<dbReference type="AlphaFoldDB" id="A0AAE0NK93"/>
<accession>A0AAE0NK93</accession>
<keyword evidence="5 11" id="KW-1133">Transmembrane helix</keyword>
<comment type="domain">
    <text evidence="11 12">The DHHC domain is required for palmitoyltransferase activity.</text>
</comment>
<comment type="function">
    <text evidence="11">Mediates the reversible addition of palmitate to target proteins, thereby regulating their membrane association and biological function.</text>
</comment>
<keyword evidence="2 11" id="KW-0808">Transferase</keyword>
<evidence type="ECO:0000256" key="4">
    <source>
        <dbReference type="ARBA" id="ARBA00022824"/>
    </source>
</evidence>
<feature type="compositionally biased region" description="Acidic residues" evidence="13">
    <location>
        <begin position="474"/>
        <end position="484"/>
    </location>
</feature>
<reference evidence="15" key="2">
    <citation type="submission" date="2023-06" db="EMBL/GenBank/DDBJ databases">
        <authorList>
            <consortium name="Lawrence Berkeley National Laboratory"/>
            <person name="Haridas S."/>
            <person name="Hensen N."/>
            <person name="Bonometti L."/>
            <person name="Westerberg I."/>
            <person name="Brannstrom I.O."/>
            <person name="Guillou S."/>
            <person name="Cros-Aarteil S."/>
            <person name="Calhoun S."/>
            <person name="Kuo A."/>
            <person name="Mondo S."/>
            <person name="Pangilinan J."/>
            <person name="Riley R."/>
            <person name="Labutti K."/>
            <person name="Andreopoulos B."/>
            <person name="Lipzen A."/>
            <person name="Chen C."/>
            <person name="Yanf M."/>
            <person name="Daum C."/>
            <person name="Ng V."/>
            <person name="Clum A."/>
            <person name="Steindorff A."/>
            <person name="Ohm R."/>
            <person name="Martin F."/>
            <person name="Silar P."/>
            <person name="Natvig D."/>
            <person name="Lalanne C."/>
            <person name="Gautier V."/>
            <person name="Ament-Velasquez S.L."/>
            <person name="Kruys A."/>
            <person name="Hutchinson M.I."/>
            <person name="Powell A.J."/>
            <person name="Barry K."/>
            <person name="Miller A.N."/>
            <person name="Grigoriev I.V."/>
            <person name="Debuchy R."/>
            <person name="Gladieux P."/>
            <person name="Thoren M.H."/>
            <person name="Johannesson H."/>
        </authorList>
    </citation>
    <scope>NUCLEOTIDE SEQUENCE</scope>
    <source>
        <strain evidence="15">CBS 958.72</strain>
    </source>
</reference>
<feature type="compositionally biased region" description="Acidic residues" evidence="13">
    <location>
        <begin position="268"/>
        <end position="277"/>
    </location>
</feature>
<dbReference type="PROSITE" id="PS50216">
    <property type="entry name" value="DHHC"/>
    <property type="match status" value="1"/>
</dbReference>
<evidence type="ECO:0000256" key="5">
    <source>
        <dbReference type="ARBA" id="ARBA00022989"/>
    </source>
</evidence>
<reference evidence="15" key="1">
    <citation type="journal article" date="2023" name="Mol. Phylogenet. Evol.">
        <title>Genome-scale phylogeny and comparative genomics of the fungal order Sordariales.</title>
        <authorList>
            <person name="Hensen N."/>
            <person name="Bonometti L."/>
            <person name="Westerberg I."/>
            <person name="Brannstrom I.O."/>
            <person name="Guillou S."/>
            <person name="Cros-Aarteil S."/>
            <person name="Calhoun S."/>
            <person name="Haridas S."/>
            <person name="Kuo A."/>
            <person name="Mondo S."/>
            <person name="Pangilinan J."/>
            <person name="Riley R."/>
            <person name="LaButti K."/>
            <person name="Andreopoulos B."/>
            <person name="Lipzen A."/>
            <person name="Chen C."/>
            <person name="Yan M."/>
            <person name="Daum C."/>
            <person name="Ng V."/>
            <person name="Clum A."/>
            <person name="Steindorff A."/>
            <person name="Ohm R.A."/>
            <person name="Martin F."/>
            <person name="Silar P."/>
            <person name="Natvig D.O."/>
            <person name="Lalanne C."/>
            <person name="Gautier V."/>
            <person name="Ament-Velasquez S.L."/>
            <person name="Kruys A."/>
            <person name="Hutchinson M.I."/>
            <person name="Powell A.J."/>
            <person name="Barry K."/>
            <person name="Miller A.N."/>
            <person name="Grigoriev I.V."/>
            <person name="Debuchy R."/>
            <person name="Gladieux P."/>
            <person name="Hiltunen Thoren M."/>
            <person name="Johannesson H."/>
        </authorList>
    </citation>
    <scope>NUCLEOTIDE SEQUENCE</scope>
    <source>
        <strain evidence="15">CBS 958.72</strain>
    </source>
</reference>
<feature type="active site" description="S-palmitoyl cysteine intermediate" evidence="11">
    <location>
        <position position="154"/>
    </location>
</feature>
<keyword evidence="8 11" id="KW-0449">Lipoprotein</keyword>
<feature type="compositionally biased region" description="Low complexity" evidence="13">
    <location>
        <begin position="102"/>
        <end position="116"/>
    </location>
</feature>
<dbReference type="PANTHER" id="PTHR12246">
    <property type="entry name" value="PALMITOYLTRANSFERASE ZDHHC16"/>
    <property type="match status" value="1"/>
</dbReference>
<dbReference type="InterPro" id="IPR033682">
    <property type="entry name" value="PFA4"/>
</dbReference>
<feature type="transmembrane region" description="Helical" evidence="11 12">
    <location>
        <begin position="20"/>
        <end position="42"/>
    </location>
</feature>
<evidence type="ECO:0000313" key="16">
    <source>
        <dbReference type="Proteomes" id="UP001287356"/>
    </source>
</evidence>
<keyword evidence="6 11" id="KW-0472">Membrane</keyword>
<dbReference type="InterPro" id="IPR001594">
    <property type="entry name" value="Palmitoyltrfase_DHHC"/>
</dbReference>
<evidence type="ECO:0000256" key="1">
    <source>
        <dbReference type="ARBA" id="ARBA00004141"/>
    </source>
</evidence>
<evidence type="ECO:0000256" key="9">
    <source>
        <dbReference type="ARBA" id="ARBA00023315"/>
    </source>
</evidence>
<protein>
    <recommendedName>
        <fullName evidence="11">Palmitoyltransferase PFA4</fullName>
        <ecNumber evidence="11">2.3.1.225</ecNumber>
    </recommendedName>
    <alternativeName>
        <fullName evidence="11">Protein S-acyltransferase</fullName>
        <shortName evidence="11">PAT</shortName>
    </alternativeName>
    <alternativeName>
        <fullName evidence="11">Protein fatty acyltransferase 4</fullName>
    </alternativeName>
</protein>
<feature type="domain" description="Palmitoyltransferase DHHC" evidence="14">
    <location>
        <begin position="121"/>
        <end position="250"/>
    </location>
</feature>
<evidence type="ECO:0000256" key="8">
    <source>
        <dbReference type="ARBA" id="ARBA00023288"/>
    </source>
</evidence>
<evidence type="ECO:0000256" key="12">
    <source>
        <dbReference type="RuleBase" id="RU079119"/>
    </source>
</evidence>
<evidence type="ECO:0000256" key="7">
    <source>
        <dbReference type="ARBA" id="ARBA00023139"/>
    </source>
</evidence>
<feature type="region of interest" description="Disordered" evidence="13">
    <location>
        <begin position="80"/>
        <end position="116"/>
    </location>
</feature>
<organism evidence="15 16">
    <name type="scientific">Lasiosphaeria ovina</name>
    <dbReference type="NCBI Taxonomy" id="92902"/>
    <lineage>
        <taxon>Eukaryota</taxon>
        <taxon>Fungi</taxon>
        <taxon>Dikarya</taxon>
        <taxon>Ascomycota</taxon>
        <taxon>Pezizomycotina</taxon>
        <taxon>Sordariomycetes</taxon>
        <taxon>Sordariomycetidae</taxon>
        <taxon>Sordariales</taxon>
        <taxon>Lasiosphaeriaceae</taxon>
        <taxon>Lasiosphaeria</taxon>
    </lineage>
</organism>
<dbReference type="Proteomes" id="UP001287356">
    <property type="component" value="Unassembled WGS sequence"/>
</dbReference>
<gene>
    <name evidence="11" type="primary">PFA4</name>
    <name evidence="15" type="ORF">B0T24DRAFT_603468</name>
</gene>
<keyword evidence="3 11" id="KW-0812">Transmembrane</keyword>
<feature type="region of interest" description="Disordered" evidence="13">
    <location>
        <begin position="260"/>
        <end position="288"/>
    </location>
</feature>
<keyword evidence="4 11" id="KW-0256">Endoplasmic reticulum</keyword>
<evidence type="ECO:0000256" key="6">
    <source>
        <dbReference type="ARBA" id="ARBA00023136"/>
    </source>
</evidence>
<comment type="catalytic activity">
    <reaction evidence="10 11 12">
        <text>L-cysteinyl-[protein] + hexadecanoyl-CoA = S-hexadecanoyl-L-cysteinyl-[protein] + CoA</text>
        <dbReference type="Rhea" id="RHEA:36683"/>
        <dbReference type="Rhea" id="RHEA-COMP:10131"/>
        <dbReference type="Rhea" id="RHEA-COMP:11032"/>
        <dbReference type="ChEBI" id="CHEBI:29950"/>
        <dbReference type="ChEBI" id="CHEBI:57287"/>
        <dbReference type="ChEBI" id="CHEBI:57379"/>
        <dbReference type="ChEBI" id="CHEBI:74151"/>
        <dbReference type="EC" id="2.3.1.225"/>
    </reaction>
</comment>